<comment type="caution">
    <text evidence="2">The sequence shown here is derived from an EMBL/GenBank/DDBJ whole genome shotgun (WGS) entry which is preliminary data.</text>
</comment>
<gene>
    <name evidence="2" type="ORF">CKAN_02741900</name>
</gene>
<feature type="region of interest" description="Disordered" evidence="1">
    <location>
        <begin position="61"/>
        <end position="81"/>
    </location>
</feature>
<sequence>MGKTGRDGWGDSTEMEDRSATQVVWQQTGRFRGQWGGSERDATIEKEKTKVLLIIELDRGEEKTKAPTPEHHLDRPSPLRRRPVDYTLGSSDCLTAGIENLVPIHLPCLSLRVRFHTHIHSLRLYDLHSVSGHCVPDICNRSIKRLRRPQRNRKRRVVQLSFPDASDYGTAGVTTSKHSYLVICVTQPTQMSPGSLALEGFTWPAPVAKRSAGVSLSSTICLPRLSSTSAVVMIADLIAAGDQSGCELLISAAIPLRWGHDMDVPDIMLKVEPKIGNDPTF</sequence>
<proteinExistence type="predicted"/>
<keyword evidence="3" id="KW-1185">Reference proteome</keyword>
<reference evidence="2 3" key="1">
    <citation type="journal article" date="2019" name="Nat. Plants">
        <title>Stout camphor tree genome fills gaps in understanding of flowering plant genome evolution.</title>
        <authorList>
            <person name="Chaw S.M."/>
            <person name="Liu Y.C."/>
            <person name="Wu Y.W."/>
            <person name="Wang H.Y."/>
            <person name="Lin C.I."/>
            <person name="Wu C.S."/>
            <person name="Ke H.M."/>
            <person name="Chang L.Y."/>
            <person name="Hsu C.Y."/>
            <person name="Yang H.T."/>
            <person name="Sudianto E."/>
            <person name="Hsu M.H."/>
            <person name="Wu K.P."/>
            <person name="Wang L.N."/>
            <person name="Leebens-Mack J.H."/>
            <person name="Tsai I.J."/>
        </authorList>
    </citation>
    <scope>NUCLEOTIDE SEQUENCE [LARGE SCALE GENOMIC DNA]</scope>
    <source>
        <strain evidence="3">cv. Chaw 1501</strain>
        <tissue evidence="2">Young leaves</tissue>
    </source>
</reference>
<protein>
    <submittedName>
        <fullName evidence="2">Uncharacterized protein</fullName>
    </submittedName>
</protein>
<feature type="compositionally biased region" description="Basic and acidic residues" evidence="1">
    <location>
        <begin position="1"/>
        <end position="19"/>
    </location>
</feature>
<feature type="compositionally biased region" description="Basic and acidic residues" evidence="1">
    <location>
        <begin position="61"/>
        <end position="77"/>
    </location>
</feature>
<organism evidence="2 3">
    <name type="scientific">Cinnamomum micranthum f. kanehirae</name>
    <dbReference type="NCBI Taxonomy" id="337451"/>
    <lineage>
        <taxon>Eukaryota</taxon>
        <taxon>Viridiplantae</taxon>
        <taxon>Streptophyta</taxon>
        <taxon>Embryophyta</taxon>
        <taxon>Tracheophyta</taxon>
        <taxon>Spermatophyta</taxon>
        <taxon>Magnoliopsida</taxon>
        <taxon>Magnoliidae</taxon>
        <taxon>Laurales</taxon>
        <taxon>Lauraceae</taxon>
        <taxon>Cinnamomum</taxon>
    </lineage>
</organism>
<dbReference type="AlphaFoldDB" id="A0A443Q4K2"/>
<evidence type="ECO:0000313" key="3">
    <source>
        <dbReference type="Proteomes" id="UP000283530"/>
    </source>
</evidence>
<evidence type="ECO:0000256" key="1">
    <source>
        <dbReference type="SAM" id="MobiDB-lite"/>
    </source>
</evidence>
<dbReference type="EMBL" id="QPKB01000254">
    <property type="protein sequence ID" value="RWR97946.1"/>
    <property type="molecule type" value="Genomic_DNA"/>
</dbReference>
<dbReference type="OrthoDB" id="1536506at2759"/>
<name>A0A443Q4K2_9MAGN</name>
<evidence type="ECO:0000313" key="2">
    <source>
        <dbReference type="EMBL" id="RWR97946.1"/>
    </source>
</evidence>
<accession>A0A443Q4K2</accession>
<feature type="region of interest" description="Disordered" evidence="1">
    <location>
        <begin position="1"/>
        <end position="23"/>
    </location>
</feature>
<dbReference type="Proteomes" id="UP000283530">
    <property type="component" value="Unassembled WGS sequence"/>
</dbReference>